<evidence type="ECO:0000256" key="1">
    <source>
        <dbReference type="SAM" id="MobiDB-lite"/>
    </source>
</evidence>
<dbReference type="EMBL" id="LR031873">
    <property type="protein sequence ID" value="VDD09871.1"/>
    <property type="molecule type" value="Genomic_DNA"/>
</dbReference>
<feature type="compositionally biased region" description="Basic and acidic residues" evidence="1">
    <location>
        <begin position="59"/>
        <end position="83"/>
    </location>
</feature>
<proteinExistence type="predicted"/>
<evidence type="ECO:0000313" key="2">
    <source>
        <dbReference type="EMBL" id="VDD09871.1"/>
    </source>
</evidence>
<sequence length="83" mass="8830">MEEQREESASIGDCKAPLEETGKELGLASKSETLDGEVDVPVKEPCVEDVSDSGVAPDDVVKTGEPETERDAGAVDVKPVNEW</sequence>
<dbReference type="AlphaFoldDB" id="A0A3P6CIW2"/>
<name>A0A3P6CIW2_BRAOL</name>
<protein>
    <submittedName>
        <fullName evidence="2">Uncharacterized protein</fullName>
    </submittedName>
</protein>
<gene>
    <name evidence="2" type="ORF">BOLC4T25322H</name>
</gene>
<feature type="region of interest" description="Disordered" evidence="1">
    <location>
        <begin position="48"/>
        <end position="83"/>
    </location>
</feature>
<organism evidence="2">
    <name type="scientific">Brassica oleracea</name>
    <name type="common">Wild cabbage</name>
    <dbReference type="NCBI Taxonomy" id="3712"/>
    <lineage>
        <taxon>Eukaryota</taxon>
        <taxon>Viridiplantae</taxon>
        <taxon>Streptophyta</taxon>
        <taxon>Embryophyta</taxon>
        <taxon>Tracheophyta</taxon>
        <taxon>Spermatophyta</taxon>
        <taxon>Magnoliopsida</taxon>
        <taxon>eudicotyledons</taxon>
        <taxon>Gunneridae</taxon>
        <taxon>Pentapetalae</taxon>
        <taxon>rosids</taxon>
        <taxon>malvids</taxon>
        <taxon>Brassicales</taxon>
        <taxon>Brassicaceae</taxon>
        <taxon>Brassiceae</taxon>
        <taxon>Brassica</taxon>
    </lineage>
</organism>
<reference evidence="2" key="1">
    <citation type="submission" date="2018-11" db="EMBL/GenBank/DDBJ databases">
        <authorList>
            <consortium name="Genoscope - CEA"/>
            <person name="William W."/>
        </authorList>
    </citation>
    <scope>NUCLEOTIDE SEQUENCE</scope>
</reference>
<accession>A0A3P6CIW2</accession>